<accession>A0ABT9T0L2</accession>
<protein>
    <submittedName>
        <fullName evidence="1">Uncharacterized protein</fullName>
    </submittedName>
</protein>
<evidence type="ECO:0000313" key="2">
    <source>
        <dbReference type="Proteomes" id="UP001237737"/>
    </source>
</evidence>
<dbReference type="Proteomes" id="UP001237737">
    <property type="component" value="Unassembled WGS sequence"/>
</dbReference>
<proteinExistence type="predicted"/>
<comment type="caution">
    <text evidence="1">The sequence shown here is derived from an EMBL/GenBank/DDBJ whole genome shotgun (WGS) entry which is preliminary data.</text>
</comment>
<evidence type="ECO:0000313" key="1">
    <source>
        <dbReference type="EMBL" id="MDQ0010811.1"/>
    </source>
</evidence>
<keyword evidence="2" id="KW-1185">Reference proteome</keyword>
<name>A0ABT9T0L2_9GAMM</name>
<dbReference type="EMBL" id="JAUSSK010000004">
    <property type="protein sequence ID" value="MDQ0010811.1"/>
    <property type="molecule type" value="Genomic_DNA"/>
</dbReference>
<gene>
    <name evidence="1" type="ORF">J2T07_003017</name>
</gene>
<organism evidence="1 2">
    <name type="scientific">Luteibacter jiangsuensis</name>
    <dbReference type="NCBI Taxonomy" id="637577"/>
    <lineage>
        <taxon>Bacteria</taxon>
        <taxon>Pseudomonadati</taxon>
        <taxon>Pseudomonadota</taxon>
        <taxon>Gammaproteobacteria</taxon>
        <taxon>Lysobacterales</taxon>
        <taxon>Rhodanobacteraceae</taxon>
        <taxon>Luteibacter</taxon>
    </lineage>
</organism>
<sequence length="33" mass="3838">MRMTPWLSRVPNVAVETCKNVIDPKGNFMYLPE</sequence>
<reference evidence="1 2" key="1">
    <citation type="submission" date="2023-07" db="EMBL/GenBank/DDBJ databases">
        <title>Sorghum-associated microbial communities from plants grown in Nebraska, USA.</title>
        <authorList>
            <person name="Schachtman D."/>
        </authorList>
    </citation>
    <scope>NUCLEOTIDE SEQUENCE [LARGE SCALE GENOMIC DNA]</scope>
    <source>
        <strain evidence="1 2">CC60</strain>
    </source>
</reference>